<reference evidence="1" key="2">
    <citation type="submission" date="2013-05" db="EMBL/GenBank/DDBJ databases">
        <authorList>
            <person name="Carter J.-M."/>
            <person name="Baker S.C."/>
            <person name="Pink R."/>
            <person name="Carter D.R.F."/>
            <person name="Collins A."/>
            <person name="Tomlin J."/>
            <person name="Gibbs M."/>
            <person name="Breuker C.J."/>
        </authorList>
    </citation>
    <scope>NUCLEOTIDE SEQUENCE</scope>
    <source>
        <tissue evidence="1">Ovary</tissue>
    </source>
</reference>
<reference evidence="1" key="1">
    <citation type="journal article" date="2013" name="BMC Genomics">
        <title>Unscrambling butterfly oogenesis.</title>
        <authorList>
            <person name="Carter J.M."/>
            <person name="Baker S.C."/>
            <person name="Pink R."/>
            <person name="Carter D.R."/>
            <person name="Collins A."/>
            <person name="Tomlin J."/>
            <person name="Gibbs M."/>
            <person name="Breuker C.J."/>
        </authorList>
    </citation>
    <scope>NUCLEOTIDE SEQUENCE</scope>
    <source>
        <tissue evidence="1">Ovary</tissue>
    </source>
</reference>
<proteinExistence type="predicted"/>
<organism evidence="1">
    <name type="scientific">Pararge aegeria</name>
    <name type="common">speckled wood butterfly</name>
    <dbReference type="NCBI Taxonomy" id="116150"/>
    <lineage>
        <taxon>Eukaryota</taxon>
        <taxon>Metazoa</taxon>
        <taxon>Ecdysozoa</taxon>
        <taxon>Arthropoda</taxon>
        <taxon>Hexapoda</taxon>
        <taxon>Insecta</taxon>
        <taxon>Pterygota</taxon>
        <taxon>Neoptera</taxon>
        <taxon>Endopterygota</taxon>
        <taxon>Lepidoptera</taxon>
        <taxon>Glossata</taxon>
        <taxon>Ditrysia</taxon>
        <taxon>Papilionoidea</taxon>
        <taxon>Nymphalidae</taxon>
        <taxon>Satyrinae</taxon>
        <taxon>Satyrini</taxon>
        <taxon>Parargina</taxon>
        <taxon>Pararge</taxon>
    </lineage>
</organism>
<protein>
    <submittedName>
        <fullName evidence="1">Uncharacterized protein</fullName>
    </submittedName>
</protein>
<name>S4PIA7_9NEOP</name>
<dbReference type="AlphaFoldDB" id="S4PIA7"/>
<dbReference type="EMBL" id="GAIX01005465">
    <property type="protein sequence ID" value="JAA87095.1"/>
    <property type="molecule type" value="Transcribed_RNA"/>
</dbReference>
<accession>S4PIA7</accession>
<evidence type="ECO:0000313" key="1">
    <source>
        <dbReference type="EMBL" id="JAA87095.1"/>
    </source>
</evidence>
<sequence length="144" mass="15287">MLIVNNIINHPRESLVSKSKVSDSLLDFVNTPESPVSNSYSLASQSPCPMLNANFLGSSNYGDGSIMSKSMQGLGSIGSGFPLPRPGLNLLSPYDAIAAYSSSSSPFSESTPSLFSLKNNFQSPYAAIMAADSNKDLFSMSDLF</sequence>